<keyword evidence="1" id="KW-0812">Transmembrane</keyword>
<name>A0A9W6GFP8_9BACT</name>
<evidence type="ECO:0000313" key="3">
    <source>
        <dbReference type="Proteomes" id="UP001144297"/>
    </source>
</evidence>
<keyword evidence="3" id="KW-1185">Reference proteome</keyword>
<dbReference type="Proteomes" id="UP001144297">
    <property type="component" value="Unassembled WGS sequence"/>
</dbReference>
<evidence type="ECO:0008006" key="4">
    <source>
        <dbReference type="Google" id="ProtNLM"/>
    </source>
</evidence>
<evidence type="ECO:0000313" key="2">
    <source>
        <dbReference type="EMBL" id="GLI54429.1"/>
    </source>
</evidence>
<reference evidence="2" key="1">
    <citation type="submission" date="2022-12" db="EMBL/GenBank/DDBJ databases">
        <title>Reference genome sequencing for broad-spectrum identification of bacterial and archaeal isolates by mass spectrometry.</title>
        <authorList>
            <person name="Sekiguchi Y."/>
            <person name="Tourlousse D.M."/>
        </authorList>
    </citation>
    <scope>NUCLEOTIDE SEQUENCE</scope>
    <source>
        <strain evidence="2">TSL-P1</strain>
    </source>
</reference>
<protein>
    <recommendedName>
        <fullName evidence="4">Bacteriocin-type signal sequence</fullName>
    </recommendedName>
</protein>
<organism evidence="2 3">
    <name type="scientific">Thermodesulfovibrio yellowstonii</name>
    <dbReference type="NCBI Taxonomy" id="28262"/>
    <lineage>
        <taxon>Bacteria</taxon>
        <taxon>Pseudomonadati</taxon>
        <taxon>Nitrospirota</taxon>
        <taxon>Thermodesulfovibrionia</taxon>
        <taxon>Thermodesulfovibrionales</taxon>
        <taxon>Thermodesulfovibrionaceae</taxon>
        <taxon>Thermodesulfovibrio</taxon>
    </lineage>
</organism>
<feature type="transmembrane region" description="Helical" evidence="1">
    <location>
        <begin position="28"/>
        <end position="51"/>
    </location>
</feature>
<accession>A0A9W6GFP8</accession>
<dbReference type="EMBL" id="BSDX01000001">
    <property type="protein sequence ID" value="GLI54429.1"/>
    <property type="molecule type" value="Genomic_DNA"/>
</dbReference>
<evidence type="ECO:0000256" key="1">
    <source>
        <dbReference type="SAM" id="Phobius"/>
    </source>
</evidence>
<comment type="caution">
    <text evidence="2">The sequence shown here is derived from an EMBL/GenBank/DDBJ whole genome shotgun (WGS) entry which is preliminary data.</text>
</comment>
<proteinExistence type="predicted"/>
<sequence length="55" mass="6366">MVDEAKLKEELEKMEAEYEPLLPIEKKLIIWSIGLGIGLLFVLVWVSYTFFPASH</sequence>
<keyword evidence="1" id="KW-1133">Transmembrane helix</keyword>
<keyword evidence="1" id="KW-0472">Membrane</keyword>
<dbReference type="AlphaFoldDB" id="A0A9W6GFP8"/>
<gene>
    <name evidence="2" type="ORF">TISLANDTSLP1_21220</name>
</gene>